<comment type="similarity">
    <text evidence="1">Belongs to the bacterial reverse transcriptase family.</text>
</comment>
<dbReference type="Pfam" id="PF08388">
    <property type="entry name" value="GIIM"/>
    <property type="match status" value="1"/>
</dbReference>
<comment type="caution">
    <text evidence="3">The sequence shown here is derived from an EMBL/GenBank/DDBJ whole genome shotgun (WGS) entry which is preliminary data.</text>
</comment>
<dbReference type="EMBL" id="PIPK01000004">
    <property type="protein sequence ID" value="RUO25069.1"/>
    <property type="molecule type" value="Genomic_DNA"/>
</dbReference>
<gene>
    <name evidence="3" type="ORF">CWE07_06215</name>
</gene>
<evidence type="ECO:0000313" key="4">
    <source>
        <dbReference type="Proteomes" id="UP000287865"/>
    </source>
</evidence>
<name>A0ABY0BT04_9GAMM</name>
<proteinExistence type="inferred from homology"/>
<sequence length="291" mass="33235">MLTRPKPQGQKPARDGQVVQCFTASTRATPSGADMDVMSAITERSNMLQAYQRVGRNKGAPGVDGVTTDALKGYLQTHWQHIKQQLLEGSYRPQPVRKVEIPKPGGGMRMLGIPCVQRLKLQVNREKSAADRPWKRSFLGYTVCSRNYNIRLKVADKSVKRLKGNIKALLRMAKGWSIRRTVNELAPKLRGWINYFHHADAKGIFNELDGWLRRHLRKILWRQWKRGLTRARMLMRLGIAEKRAVLSTTNGRGSWWNAGASHMNQALPKKLFDRLGLISLMDSYHQLKCNL</sequence>
<evidence type="ECO:0000259" key="2">
    <source>
        <dbReference type="Pfam" id="PF08388"/>
    </source>
</evidence>
<dbReference type="PANTHER" id="PTHR34047:SF8">
    <property type="entry name" value="PROTEIN YKFC"/>
    <property type="match status" value="1"/>
</dbReference>
<evidence type="ECO:0000256" key="1">
    <source>
        <dbReference type="ARBA" id="ARBA00034120"/>
    </source>
</evidence>
<feature type="domain" description="Group II intron maturase-specific" evidence="2">
    <location>
        <begin position="159"/>
        <end position="236"/>
    </location>
</feature>
<dbReference type="Proteomes" id="UP000287865">
    <property type="component" value="Unassembled WGS sequence"/>
</dbReference>
<evidence type="ECO:0000313" key="3">
    <source>
        <dbReference type="EMBL" id="RUO25069.1"/>
    </source>
</evidence>
<protein>
    <recommendedName>
        <fullName evidence="2">Group II intron maturase-specific domain-containing protein</fullName>
    </recommendedName>
</protein>
<dbReference type="InterPro" id="IPR051083">
    <property type="entry name" value="GrpII_Intron_Splice-Mob/Def"/>
</dbReference>
<organism evidence="3 4">
    <name type="scientific">Aliidiomarina maris</name>
    <dbReference type="NCBI Taxonomy" id="531312"/>
    <lineage>
        <taxon>Bacteria</taxon>
        <taxon>Pseudomonadati</taxon>
        <taxon>Pseudomonadota</taxon>
        <taxon>Gammaproteobacteria</taxon>
        <taxon>Alteromonadales</taxon>
        <taxon>Idiomarinaceae</taxon>
        <taxon>Aliidiomarina</taxon>
    </lineage>
</organism>
<dbReference type="PANTHER" id="PTHR34047">
    <property type="entry name" value="NUCLEAR INTRON MATURASE 1, MITOCHONDRIAL-RELATED"/>
    <property type="match status" value="1"/>
</dbReference>
<dbReference type="InterPro" id="IPR013597">
    <property type="entry name" value="Mat_intron_G2"/>
</dbReference>
<reference evidence="3 4" key="1">
    <citation type="journal article" date="2018" name="Front. Microbiol.">
        <title>Genome-Based Analysis Reveals the Taxonomy and Diversity of the Family Idiomarinaceae.</title>
        <authorList>
            <person name="Liu Y."/>
            <person name="Lai Q."/>
            <person name="Shao Z."/>
        </authorList>
    </citation>
    <scope>NUCLEOTIDE SEQUENCE [LARGE SCALE GENOMIC DNA]</scope>
    <source>
        <strain evidence="3 4">CF12-14</strain>
    </source>
</reference>
<accession>A0ABY0BT04</accession>
<keyword evidence="4" id="KW-1185">Reference proteome</keyword>